<feature type="compositionally biased region" description="Basic residues" evidence="1">
    <location>
        <begin position="31"/>
        <end position="45"/>
    </location>
</feature>
<feature type="region of interest" description="Disordered" evidence="1">
    <location>
        <begin position="31"/>
        <end position="79"/>
    </location>
</feature>
<dbReference type="EMBL" id="CDMZ01002655">
    <property type="protein sequence ID" value="CEM43308.1"/>
    <property type="molecule type" value="Genomic_DNA"/>
</dbReference>
<dbReference type="AlphaFoldDB" id="A0A0G4HGX9"/>
<sequence>MSSGAWGFQPTRGPRWLFFPRALLCFRAQRSARKKGANGREKRKASVYALKSGGKQSGLVTVSTSNRKRRYRDTRGQNK</sequence>
<gene>
    <name evidence="2" type="ORF">Cvel_27437</name>
</gene>
<accession>A0A0G4HGX9</accession>
<evidence type="ECO:0000256" key="1">
    <source>
        <dbReference type="SAM" id="MobiDB-lite"/>
    </source>
</evidence>
<organism evidence="2">
    <name type="scientific">Chromera velia CCMP2878</name>
    <dbReference type="NCBI Taxonomy" id="1169474"/>
    <lineage>
        <taxon>Eukaryota</taxon>
        <taxon>Sar</taxon>
        <taxon>Alveolata</taxon>
        <taxon>Colpodellida</taxon>
        <taxon>Chromeraceae</taxon>
        <taxon>Chromera</taxon>
    </lineage>
</organism>
<reference evidence="2" key="1">
    <citation type="submission" date="2014-11" db="EMBL/GenBank/DDBJ databases">
        <authorList>
            <person name="Otto D Thomas"/>
            <person name="Naeem Raeece"/>
        </authorList>
    </citation>
    <scope>NUCLEOTIDE SEQUENCE</scope>
</reference>
<name>A0A0G4HGX9_9ALVE</name>
<dbReference type="VEuPathDB" id="CryptoDB:Cvel_27437"/>
<evidence type="ECO:0000313" key="2">
    <source>
        <dbReference type="EMBL" id="CEM43308.1"/>
    </source>
</evidence>
<protein>
    <submittedName>
        <fullName evidence="2">Uncharacterized protein</fullName>
    </submittedName>
</protein>
<proteinExistence type="predicted"/>